<evidence type="ECO:0000256" key="3">
    <source>
        <dbReference type="ARBA" id="ARBA00004496"/>
    </source>
</evidence>
<gene>
    <name evidence="12" type="ORF">B0T16DRAFT_364192</name>
</gene>
<evidence type="ECO:0000256" key="4">
    <source>
        <dbReference type="ARBA" id="ARBA00007096"/>
    </source>
</evidence>
<dbReference type="AlphaFoldDB" id="A0AA39YN84"/>
<evidence type="ECO:0000256" key="8">
    <source>
        <dbReference type="ARBA" id="ARBA00022490"/>
    </source>
</evidence>
<comment type="subunit">
    <text evidence="5">May form a complex with LTO1.</text>
</comment>
<dbReference type="Proteomes" id="UP001174936">
    <property type="component" value="Unassembled WGS sequence"/>
</dbReference>
<accession>A0AA39YN84</accession>
<dbReference type="GO" id="GO:0005737">
    <property type="term" value="C:cytoplasm"/>
    <property type="evidence" value="ECO:0007669"/>
    <property type="project" value="UniProtKB-SubCell"/>
</dbReference>
<dbReference type="InterPro" id="IPR038881">
    <property type="entry name" value="Yae1-like"/>
</dbReference>
<feature type="region of interest" description="Disordered" evidence="10">
    <location>
        <begin position="229"/>
        <end position="260"/>
    </location>
</feature>
<comment type="similarity">
    <text evidence="4">Belongs to the YAE1 family.</text>
</comment>
<keyword evidence="13" id="KW-1185">Reference proteome</keyword>
<dbReference type="PANTHER" id="PTHR18829">
    <property type="entry name" value="PROTEIN YAE1 HOMOLOG"/>
    <property type="match status" value="1"/>
</dbReference>
<evidence type="ECO:0000313" key="13">
    <source>
        <dbReference type="Proteomes" id="UP001174936"/>
    </source>
</evidence>
<evidence type="ECO:0000256" key="9">
    <source>
        <dbReference type="ARBA" id="ARBA00023242"/>
    </source>
</evidence>
<evidence type="ECO:0000256" key="1">
    <source>
        <dbReference type="ARBA" id="ARBA00003836"/>
    </source>
</evidence>
<dbReference type="InterPro" id="IPR019191">
    <property type="entry name" value="Essential_protein_Yae1_N"/>
</dbReference>
<evidence type="ECO:0000256" key="7">
    <source>
        <dbReference type="ARBA" id="ARBA00018400"/>
    </source>
</evidence>
<dbReference type="PANTHER" id="PTHR18829:SF0">
    <property type="entry name" value="PROTEIN YAE1 HOMOLOG"/>
    <property type="match status" value="1"/>
</dbReference>
<comment type="subcellular location">
    <subcellularLocation>
        <location evidence="3">Cytoplasm</location>
    </subcellularLocation>
    <subcellularLocation>
        <location evidence="2">Nucleus</location>
    </subcellularLocation>
</comment>
<evidence type="ECO:0000259" key="11">
    <source>
        <dbReference type="Pfam" id="PF09811"/>
    </source>
</evidence>
<evidence type="ECO:0000256" key="2">
    <source>
        <dbReference type="ARBA" id="ARBA00004123"/>
    </source>
</evidence>
<evidence type="ECO:0000313" key="12">
    <source>
        <dbReference type="EMBL" id="KAK0655649.1"/>
    </source>
</evidence>
<organism evidence="12 13">
    <name type="scientific">Cercophora newfieldiana</name>
    <dbReference type="NCBI Taxonomy" id="92897"/>
    <lineage>
        <taxon>Eukaryota</taxon>
        <taxon>Fungi</taxon>
        <taxon>Dikarya</taxon>
        <taxon>Ascomycota</taxon>
        <taxon>Pezizomycotina</taxon>
        <taxon>Sordariomycetes</taxon>
        <taxon>Sordariomycetidae</taxon>
        <taxon>Sordariales</taxon>
        <taxon>Lasiosphaeriaceae</taxon>
        <taxon>Cercophora</taxon>
    </lineage>
</organism>
<dbReference type="EMBL" id="JAULSV010000001">
    <property type="protein sequence ID" value="KAK0655649.1"/>
    <property type="molecule type" value="Genomic_DNA"/>
</dbReference>
<comment type="caution">
    <text evidence="12">The sequence shown here is derived from an EMBL/GenBank/DDBJ whole genome shotgun (WGS) entry which is preliminary data.</text>
</comment>
<comment type="function">
    <text evidence="1">The complex LTO1:YAE1 may function as a target specific adapter that probably recruits apo-RPLI1 to the cytosolic iron-sulfur protein assembly (CIA) complex machinery. May be required for biogenesis of the large ribosomal subunit and initiation of translation.</text>
</comment>
<proteinExistence type="inferred from homology"/>
<keyword evidence="9" id="KW-0539">Nucleus</keyword>
<feature type="domain" description="Essential protein Yae1 N-terminal" evidence="11">
    <location>
        <begin position="92"/>
        <end position="130"/>
    </location>
</feature>
<reference evidence="12" key="1">
    <citation type="submission" date="2023-06" db="EMBL/GenBank/DDBJ databases">
        <title>Genome-scale phylogeny and comparative genomics of the fungal order Sordariales.</title>
        <authorList>
            <consortium name="Lawrence Berkeley National Laboratory"/>
            <person name="Hensen N."/>
            <person name="Bonometti L."/>
            <person name="Westerberg I."/>
            <person name="Brannstrom I.O."/>
            <person name="Guillou S."/>
            <person name="Cros-Aarteil S."/>
            <person name="Calhoun S."/>
            <person name="Haridas S."/>
            <person name="Kuo A."/>
            <person name="Mondo S."/>
            <person name="Pangilinan J."/>
            <person name="Riley R."/>
            <person name="Labutti K."/>
            <person name="Andreopoulos B."/>
            <person name="Lipzen A."/>
            <person name="Chen C."/>
            <person name="Yanf M."/>
            <person name="Daum C."/>
            <person name="Ng V."/>
            <person name="Clum A."/>
            <person name="Steindorff A."/>
            <person name="Ohm R."/>
            <person name="Martin F."/>
            <person name="Silar P."/>
            <person name="Natvig D."/>
            <person name="Lalanne C."/>
            <person name="Gautier V."/>
            <person name="Ament-Velasquez S.L."/>
            <person name="Kruys A."/>
            <person name="Hutchinson M.I."/>
            <person name="Powell A.J."/>
            <person name="Barry K."/>
            <person name="Miller A.N."/>
            <person name="Grigoriev I.V."/>
            <person name="Debuchy R."/>
            <person name="Gladieux P."/>
            <person name="Thoren M.H."/>
            <person name="Johannesson H."/>
        </authorList>
    </citation>
    <scope>NUCLEOTIDE SEQUENCE</scope>
    <source>
        <strain evidence="12">SMH2532-1</strain>
    </source>
</reference>
<evidence type="ECO:0000256" key="5">
    <source>
        <dbReference type="ARBA" id="ARBA00011427"/>
    </source>
</evidence>
<keyword evidence="8" id="KW-0963">Cytoplasm</keyword>
<evidence type="ECO:0000256" key="10">
    <source>
        <dbReference type="SAM" id="MobiDB-lite"/>
    </source>
</evidence>
<dbReference type="GO" id="GO:0005634">
    <property type="term" value="C:nucleus"/>
    <property type="evidence" value="ECO:0007669"/>
    <property type="project" value="UniProtKB-SubCell"/>
</dbReference>
<name>A0AA39YN84_9PEZI</name>
<protein>
    <recommendedName>
        <fullName evidence="7">Protein YAE1</fullName>
    </recommendedName>
    <alternativeName>
        <fullName evidence="6">Protein yae1</fullName>
    </alternativeName>
</protein>
<dbReference type="Pfam" id="PF09811">
    <property type="entry name" value="Yae1_N"/>
    <property type="match status" value="1"/>
</dbReference>
<feature type="region of interest" description="Disordered" evidence="10">
    <location>
        <begin position="1"/>
        <end position="84"/>
    </location>
</feature>
<sequence>MLLRNIPRGDSHDIFTAMSGSGGPTRRSPSPPPPQTYHQDDDTTPGHANNHLDDVWGDDNDHDDTPREPTNLPSAHHPSDMPRLRQEHTTAGYRDGITVAKAKSVQAGFDEGFGLGATIGLRAGELMGVLEGLVNALHSASPTTTTTTETGRMRALLEEARGELSVQKVFGSEYWAEDGTWKYEVVGNEAGTVFSDVAMAHPVLARWDGVVRAETGRWGVDWEVLKGEAEEERRDGHGLGRGEVKAEGEVKGKAKGGLEW</sequence>
<evidence type="ECO:0000256" key="6">
    <source>
        <dbReference type="ARBA" id="ARBA00017286"/>
    </source>
</evidence>